<organism evidence="19 20">
    <name type="scientific">Steinernema hermaphroditum</name>
    <dbReference type="NCBI Taxonomy" id="289476"/>
    <lineage>
        <taxon>Eukaryota</taxon>
        <taxon>Metazoa</taxon>
        <taxon>Ecdysozoa</taxon>
        <taxon>Nematoda</taxon>
        <taxon>Chromadorea</taxon>
        <taxon>Rhabditida</taxon>
        <taxon>Tylenchina</taxon>
        <taxon>Panagrolaimomorpha</taxon>
        <taxon>Strongyloidoidea</taxon>
        <taxon>Steinernematidae</taxon>
        <taxon>Steinernema</taxon>
    </lineage>
</organism>
<comment type="caution">
    <text evidence="13">Lacks conserved residue(s) required for the propagation of feature annotation.</text>
</comment>
<dbReference type="Proteomes" id="UP001175271">
    <property type="component" value="Unassembled WGS sequence"/>
</dbReference>
<dbReference type="GO" id="GO:0008270">
    <property type="term" value="F:zinc ion binding"/>
    <property type="evidence" value="ECO:0007669"/>
    <property type="project" value="UniProtKB-UniRule"/>
</dbReference>
<evidence type="ECO:0000256" key="7">
    <source>
        <dbReference type="ARBA" id="ARBA00022801"/>
    </source>
</evidence>
<evidence type="ECO:0000256" key="14">
    <source>
        <dbReference type="PROSITE-ProRule" id="PRU01211"/>
    </source>
</evidence>
<dbReference type="PIRSF" id="PIRSF036365">
    <property type="entry name" value="Astacin_nematoda"/>
    <property type="match status" value="1"/>
</dbReference>
<dbReference type="PANTHER" id="PTHR10127">
    <property type="entry name" value="DISCOIDIN, CUB, EGF, LAMININ , AND ZINC METALLOPROTEASE DOMAIN CONTAINING"/>
    <property type="match status" value="1"/>
</dbReference>
<evidence type="ECO:0000256" key="11">
    <source>
        <dbReference type="ARBA" id="ARBA00023180"/>
    </source>
</evidence>
<dbReference type="Gene3D" id="2.60.120.290">
    <property type="entry name" value="Spermadhesin, CUB domain"/>
    <property type="match status" value="1"/>
</dbReference>
<dbReference type="GO" id="GO:0005576">
    <property type="term" value="C:extracellular region"/>
    <property type="evidence" value="ECO:0007669"/>
    <property type="project" value="UniProtKB-SubCell"/>
</dbReference>
<dbReference type="GO" id="GO:0004222">
    <property type="term" value="F:metalloendopeptidase activity"/>
    <property type="evidence" value="ECO:0007669"/>
    <property type="project" value="UniProtKB-UniRule"/>
</dbReference>
<evidence type="ECO:0000256" key="1">
    <source>
        <dbReference type="ARBA" id="ARBA00004613"/>
    </source>
</evidence>
<feature type="signal peptide" evidence="12 15">
    <location>
        <begin position="1"/>
        <end position="16"/>
    </location>
</feature>
<dbReference type="EMBL" id="JAUCMV010000002">
    <property type="protein sequence ID" value="KAK0418485.1"/>
    <property type="molecule type" value="Genomic_DNA"/>
</dbReference>
<evidence type="ECO:0000256" key="13">
    <source>
        <dbReference type="PROSITE-ProRule" id="PRU00059"/>
    </source>
</evidence>
<dbReference type="SMART" id="SM00042">
    <property type="entry name" value="CUB"/>
    <property type="match status" value="1"/>
</dbReference>
<evidence type="ECO:0000256" key="12">
    <source>
        <dbReference type="PIRNR" id="PIRNR036365"/>
    </source>
</evidence>
<gene>
    <name evidence="19" type="ORF">QR680_013584</name>
</gene>
<dbReference type="InterPro" id="IPR001506">
    <property type="entry name" value="Peptidase_M12A"/>
</dbReference>
<dbReference type="InterPro" id="IPR034035">
    <property type="entry name" value="Astacin-like_dom"/>
</dbReference>
<dbReference type="PROSITE" id="PS51864">
    <property type="entry name" value="ASTACIN"/>
    <property type="match status" value="1"/>
</dbReference>
<comment type="caution">
    <text evidence="19">The sequence shown here is derived from an EMBL/GenBank/DDBJ whole genome shotgun (WGS) entry which is preliminary data.</text>
</comment>
<evidence type="ECO:0000259" key="18">
    <source>
        <dbReference type="PROSITE" id="PS51864"/>
    </source>
</evidence>
<feature type="binding site" evidence="14">
    <location>
        <position position="208"/>
    </location>
    <ligand>
        <name>Zn(2+)</name>
        <dbReference type="ChEBI" id="CHEBI:29105"/>
        <note>catalytic</note>
    </ligand>
</feature>
<evidence type="ECO:0000256" key="15">
    <source>
        <dbReference type="RuleBase" id="RU361183"/>
    </source>
</evidence>
<evidence type="ECO:0000256" key="16">
    <source>
        <dbReference type="SAM" id="MobiDB-lite"/>
    </source>
</evidence>
<feature type="chain" id="PRO_5041480813" description="Zinc metalloproteinase" evidence="12 15">
    <location>
        <begin position="17"/>
        <end position="589"/>
    </location>
</feature>
<dbReference type="GO" id="GO:0006508">
    <property type="term" value="P:proteolysis"/>
    <property type="evidence" value="ECO:0007669"/>
    <property type="project" value="UniProtKB-KW"/>
</dbReference>
<evidence type="ECO:0000256" key="2">
    <source>
        <dbReference type="ARBA" id="ARBA00022525"/>
    </source>
</evidence>
<evidence type="ECO:0000313" key="19">
    <source>
        <dbReference type="EMBL" id="KAK0418485.1"/>
    </source>
</evidence>
<feature type="compositionally biased region" description="Polar residues" evidence="16">
    <location>
        <begin position="471"/>
        <end position="480"/>
    </location>
</feature>
<dbReference type="SMART" id="SM00235">
    <property type="entry name" value="ZnMc"/>
    <property type="match status" value="1"/>
</dbReference>
<keyword evidence="11" id="KW-0325">Glycoprotein</keyword>
<dbReference type="CDD" id="cd04280">
    <property type="entry name" value="ZnMc_astacin_like"/>
    <property type="match status" value="1"/>
</dbReference>
<dbReference type="PRINTS" id="PR00480">
    <property type="entry name" value="ASTACIN"/>
</dbReference>
<evidence type="ECO:0000256" key="3">
    <source>
        <dbReference type="ARBA" id="ARBA00022536"/>
    </source>
</evidence>
<evidence type="ECO:0000259" key="17">
    <source>
        <dbReference type="PROSITE" id="PS01180"/>
    </source>
</evidence>
<evidence type="ECO:0000313" key="20">
    <source>
        <dbReference type="Proteomes" id="UP001175271"/>
    </source>
</evidence>
<keyword evidence="9 14" id="KW-0482">Metalloprotease</keyword>
<dbReference type="InterPro" id="IPR006026">
    <property type="entry name" value="Peptidase_Metallo"/>
</dbReference>
<feature type="binding site" evidence="14">
    <location>
        <position position="218"/>
    </location>
    <ligand>
        <name>Zn(2+)</name>
        <dbReference type="ChEBI" id="CHEBI:29105"/>
        <note>catalytic</note>
    </ligand>
</feature>
<accession>A0AA39I7E7</accession>
<evidence type="ECO:0000256" key="8">
    <source>
        <dbReference type="ARBA" id="ARBA00022833"/>
    </source>
</evidence>
<dbReference type="GO" id="GO:0018996">
    <property type="term" value="P:molting cycle, collagen and cuticulin-based cuticle"/>
    <property type="evidence" value="ECO:0007669"/>
    <property type="project" value="InterPro"/>
</dbReference>
<feature type="domain" description="CUB" evidence="17">
    <location>
        <begin position="347"/>
        <end position="469"/>
    </location>
</feature>
<dbReference type="InterPro" id="IPR035914">
    <property type="entry name" value="Sperma_CUB_dom_sf"/>
</dbReference>
<comment type="cofactor">
    <cofactor evidence="14 15">
        <name>Zn(2+)</name>
        <dbReference type="ChEBI" id="CHEBI:29105"/>
    </cofactor>
    <text evidence="14 15">Binds 1 zinc ion per subunit.</text>
</comment>
<keyword evidence="7 14" id="KW-0378">Hydrolase</keyword>
<evidence type="ECO:0000256" key="5">
    <source>
        <dbReference type="ARBA" id="ARBA00022723"/>
    </source>
</evidence>
<feature type="active site" evidence="14">
    <location>
        <position position="209"/>
    </location>
</feature>
<keyword evidence="10" id="KW-1015">Disulfide bond</keyword>
<dbReference type="InterPro" id="IPR024079">
    <property type="entry name" value="MetalloPept_cat_dom_sf"/>
</dbReference>
<dbReference type="InterPro" id="IPR017050">
    <property type="entry name" value="Metallopeptidase_nem"/>
</dbReference>
<protein>
    <recommendedName>
        <fullName evidence="12">Zinc metalloproteinase</fullName>
    </recommendedName>
</protein>
<evidence type="ECO:0000256" key="10">
    <source>
        <dbReference type="ARBA" id="ARBA00023157"/>
    </source>
</evidence>
<dbReference type="InterPro" id="IPR000859">
    <property type="entry name" value="CUB_dom"/>
</dbReference>
<dbReference type="PANTHER" id="PTHR10127:SF877">
    <property type="entry name" value="ZINC METALLOPROTEINASE NAS-34"/>
    <property type="match status" value="1"/>
</dbReference>
<reference evidence="19" key="1">
    <citation type="submission" date="2023-06" db="EMBL/GenBank/DDBJ databases">
        <title>Genomic analysis of the entomopathogenic nematode Steinernema hermaphroditum.</title>
        <authorList>
            <person name="Schwarz E.M."/>
            <person name="Heppert J.K."/>
            <person name="Baniya A."/>
            <person name="Schwartz H.T."/>
            <person name="Tan C.-H."/>
            <person name="Antoshechkin I."/>
            <person name="Sternberg P.W."/>
            <person name="Goodrich-Blair H."/>
            <person name="Dillman A.R."/>
        </authorList>
    </citation>
    <scope>NUCLEOTIDE SEQUENCE</scope>
    <source>
        <strain evidence="19">PS9179</strain>
        <tissue evidence="19">Whole animal</tissue>
    </source>
</reference>
<evidence type="ECO:0000256" key="4">
    <source>
        <dbReference type="ARBA" id="ARBA00022670"/>
    </source>
</evidence>
<feature type="domain" description="Peptidase M12A" evidence="18">
    <location>
        <begin position="116"/>
        <end position="313"/>
    </location>
</feature>
<dbReference type="Gene3D" id="3.40.390.10">
    <property type="entry name" value="Collagenase (Catalytic Domain)"/>
    <property type="match status" value="1"/>
</dbReference>
<evidence type="ECO:0000256" key="9">
    <source>
        <dbReference type="ARBA" id="ARBA00023049"/>
    </source>
</evidence>
<dbReference type="InterPro" id="IPR000742">
    <property type="entry name" value="EGF"/>
</dbReference>
<feature type="region of interest" description="Disordered" evidence="16">
    <location>
        <begin position="471"/>
        <end position="499"/>
    </location>
</feature>
<keyword evidence="5 14" id="KW-0479">Metal-binding</keyword>
<dbReference type="PROSITE" id="PS00022">
    <property type="entry name" value="EGF_1"/>
    <property type="match status" value="1"/>
</dbReference>
<name>A0AA39I7E7_9BILA</name>
<dbReference type="AlphaFoldDB" id="A0AA39I7E7"/>
<dbReference type="SUPFAM" id="SSF49854">
    <property type="entry name" value="Spermadhesin, CUB domain"/>
    <property type="match status" value="1"/>
</dbReference>
<sequence>MLTLTTFFAFVLLAGAVRFHDFVPKGESHFNGVPVEKYGRSMNRLIHLTQKLVDMDTVESYLPRFEGMEWNPNATSPDMNPFLYQGDINLTESQLDALVEDFEVQLAEKEGRPVPERLYSANINLWSQFPISWSIDSQRPPDGGLAAVQRGIVMWEKSTCITFRQSSDHSSGGMIFFSGSGCSSPIGKASLNYVSIGPRCGDPAVVAHEIGHSLGLFHTQTRPDADKHVNIFWQNIQQGMQYNYKPPSANFRATNRGIPYDLGSVMHYGRTGFPIRYDLITMQPIHRNYDQSMGQRASIAFTDAKEVNLMYCNHICRQQLPCLHGGYTDPKDCSKCRCPDGLGGTLCESVAPSPSSCGKGELEASSDYHTLTMNGVGRCNYKITSPQGRKVALVLDWSAFDGGNFDNACDFNFVELKYSSQLQTAGARFCNYYRTPAVTVPGHQSSNQVYIIYSSQQSQYGFSLRYRYEPQDSSPPTITPESIVATDRSETSQSTTPPGLVTLTTQNPANATHSSTSFAPIQWGPWSGCSLACGGCGRRIRYSINDPNTWEQSYCNFNPCYHPNYPYPYCCGPFFYDQFYGQCVHESSG</sequence>
<keyword evidence="4 14" id="KW-0645">Protease</keyword>
<comment type="subcellular location">
    <subcellularLocation>
        <location evidence="1 12">Secreted</location>
    </subcellularLocation>
</comment>
<keyword evidence="8 14" id="KW-0862">Zinc</keyword>
<dbReference type="Pfam" id="PF01400">
    <property type="entry name" value="Astacin"/>
    <property type="match status" value="1"/>
</dbReference>
<keyword evidence="2 12" id="KW-0964">Secreted</keyword>
<keyword evidence="3" id="KW-0245">EGF-like domain</keyword>
<keyword evidence="20" id="KW-1185">Reference proteome</keyword>
<dbReference type="PROSITE" id="PS01180">
    <property type="entry name" value="CUB"/>
    <property type="match status" value="1"/>
</dbReference>
<proteinExistence type="predicted"/>
<keyword evidence="6 12" id="KW-0732">Signal</keyword>
<feature type="binding site" evidence="14">
    <location>
        <position position="212"/>
    </location>
    <ligand>
        <name>Zn(2+)</name>
        <dbReference type="ChEBI" id="CHEBI:29105"/>
        <note>catalytic</note>
    </ligand>
</feature>
<dbReference type="SUPFAM" id="SSF55486">
    <property type="entry name" value="Metalloproteases ('zincins'), catalytic domain"/>
    <property type="match status" value="1"/>
</dbReference>
<evidence type="ECO:0000256" key="6">
    <source>
        <dbReference type="ARBA" id="ARBA00022729"/>
    </source>
</evidence>